<evidence type="ECO:0000259" key="2">
    <source>
        <dbReference type="Pfam" id="PF01814"/>
    </source>
</evidence>
<dbReference type="STRING" id="1458275.AZ34_13260"/>
<proteinExistence type="predicted"/>
<dbReference type="Pfam" id="PF01814">
    <property type="entry name" value="Hemerythrin"/>
    <property type="match status" value="1"/>
</dbReference>
<organism evidence="3 4">
    <name type="scientific">Hylemonella gracilis str. Niagara R</name>
    <dbReference type="NCBI Taxonomy" id="1458275"/>
    <lineage>
        <taxon>Bacteria</taxon>
        <taxon>Pseudomonadati</taxon>
        <taxon>Pseudomonadota</taxon>
        <taxon>Betaproteobacteria</taxon>
        <taxon>Burkholderiales</taxon>
        <taxon>Comamonadaceae</taxon>
        <taxon>Hylemonella</taxon>
    </lineage>
</organism>
<dbReference type="eggNOG" id="COG5592">
    <property type="taxonomic scope" value="Bacteria"/>
</dbReference>
<dbReference type="PANTHER" id="PTHR35585:SF1">
    <property type="entry name" value="HHE DOMAIN PROTEIN (AFU_ORTHOLOGUE AFUA_4G00730)"/>
    <property type="match status" value="1"/>
</dbReference>
<accession>A0A016XJA5</accession>
<comment type="caution">
    <text evidence="3">The sequence shown here is derived from an EMBL/GenBank/DDBJ whole genome shotgun (WGS) entry which is preliminary data.</text>
</comment>
<dbReference type="OrthoDB" id="5512987at2"/>
<evidence type="ECO:0000256" key="1">
    <source>
        <dbReference type="SAM" id="MobiDB-lite"/>
    </source>
</evidence>
<reference evidence="3 4" key="1">
    <citation type="submission" date="2014-02" db="EMBL/GenBank/DDBJ databases">
        <title>Draft Genome of Hylemonella gracilis isolated from the Niagara River.</title>
        <authorList>
            <person name="Pawlowski D.R."/>
            <person name="Koudelka G.B."/>
        </authorList>
    </citation>
    <scope>NUCLEOTIDE SEQUENCE [LARGE SCALE GENOMIC DNA]</scope>
    <source>
        <strain evidence="3 4">Niagara R</strain>
    </source>
</reference>
<feature type="region of interest" description="Disordered" evidence="1">
    <location>
        <begin position="1"/>
        <end position="20"/>
    </location>
</feature>
<name>A0A016XJA5_9BURK</name>
<evidence type="ECO:0000313" key="4">
    <source>
        <dbReference type="Proteomes" id="UP000023268"/>
    </source>
</evidence>
<dbReference type="Gene3D" id="1.20.120.520">
    <property type="entry name" value="nmb1532 protein domain like"/>
    <property type="match status" value="1"/>
</dbReference>
<evidence type="ECO:0000313" key="3">
    <source>
        <dbReference type="EMBL" id="EYC51931.1"/>
    </source>
</evidence>
<feature type="domain" description="Hemerythrin-like" evidence="2">
    <location>
        <begin position="24"/>
        <end position="140"/>
    </location>
</feature>
<dbReference type="CDD" id="cd12108">
    <property type="entry name" value="Hr-like"/>
    <property type="match status" value="1"/>
</dbReference>
<gene>
    <name evidence="3" type="ORF">AZ34_13260</name>
</gene>
<dbReference type="EMBL" id="JEMG01000001">
    <property type="protein sequence ID" value="EYC51931.1"/>
    <property type="molecule type" value="Genomic_DNA"/>
</dbReference>
<dbReference type="PANTHER" id="PTHR35585">
    <property type="entry name" value="HHE DOMAIN PROTEIN (AFU_ORTHOLOGUE AFUA_4G00730)"/>
    <property type="match status" value="1"/>
</dbReference>
<sequence>MIASKKTTAPSRTPAQAGTGSQDAIALLRADHAEVSALFADYEKPHTNLQKKALVSRICAALNVHTQIEEELFYPAIKNALKDKLLVPEAVVEHTGIKRLIGEIEGAEPDGEMFDAKVKVLSEYVKHHVKEEQGDMFPKVRGMDIDMQKLGAQMHTRKAQLLAAAG</sequence>
<dbReference type="InterPro" id="IPR012312">
    <property type="entry name" value="Hemerythrin-like"/>
</dbReference>
<dbReference type="AlphaFoldDB" id="A0A016XJA5"/>
<protein>
    <submittedName>
        <fullName evidence="3">Hemerythrin</fullName>
    </submittedName>
</protein>
<dbReference type="RefSeq" id="WP_051509809.1">
    <property type="nucleotide sequence ID" value="NZ_JEMG01000001.1"/>
</dbReference>
<dbReference type="Proteomes" id="UP000023268">
    <property type="component" value="Unassembled WGS sequence"/>
</dbReference>